<feature type="region of interest" description="Disordered" evidence="2">
    <location>
        <begin position="121"/>
        <end position="169"/>
    </location>
</feature>
<dbReference type="InterPro" id="IPR021109">
    <property type="entry name" value="Peptidase_aspartic_dom_sf"/>
</dbReference>
<dbReference type="PROSITE" id="PS00141">
    <property type="entry name" value="ASP_PROTEASE"/>
    <property type="match status" value="1"/>
</dbReference>
<proteinExistence type="predicted"/>
<feature type="coiled-coil region" evidence="1">
    <location>
        <begin position="35"/>
        <end position="82"/>
    </location>
</feature>
<dbReference type="InterPro" id="IPR001969">
    <property type="entry name" value="Aspartic_peptidase_AS"/>
</dbReference>
<feature type="region of interest" description="Disordered" evidence="2">
    <location>
        <begin position="499"/>
        <end position="533"/>
    </location>
</feature>
<feature type="compositionally biased region" description="Basic and acidic residues" evidence="2">
    <location>
        <begin position="516"/>
        <end position="528"/>
    </location>
</feature>
<dbReference type="Proteomes" id="UP000585474">
    <property type="component" value="Unassembled WGS sequence"/>
</dbReference>
<comment type="caution">
    <text evidence="3">The sequence shown here is derived from an EMBL/GenBank/DDBJ whole genome shotgun (WGS) entry which is preliminary data.</text>
</comment>
<gene>
    <name evidence="3" type="ORF">Acr_24g0011630</name>
</gene>
<evidence type="ECO:0000256" key="1">
    <source>
        <dbReference type="SAM" id="Coils"/>
    </source>
</evidence>
<keyword evidence="4" id="KW-1185">Reference proteome</keyword>
<dbReference type="AlphaFoldDB" id="A0A7J0GW07"/>
<dbReference type="CDD" id="cd00303">
    <property type="entry name" value="retropepsin_like"/>
    <property type="match status" value="1"/>
</dbReference>
<dbReference type="PANTHER" id="PTHR12917">
    <property type="entry name" value="ASPARTYL PROTEASE DDI-RELATED"/>
    <property type="match status" value="1"/>
</dbReference>
<feature type="compositionally biased region" description="Basic and acidic residues" evidence="2">
    <location>
        <begin position="499"/>
        <end position="509"/>
    </location>
</feature>
<evidence type="ECO:0000313" key="3">
    <source>
        <dbReference type="EMBL" id="GFZ14973.1"/>
    </source>
</evidence>
<dbReference type="Gene3D" id="2.40.70.10">
    <property type="entry name" value="Acid Proteases"/>
    <property type="match status" value="1"/>
</dbReference>
<evidence type="ECO:0000256" key="2">
    <source>
        <dbReference type="SAM" id="MobiDB-lite"/>
    </source>
</evidence>
<feature type="compositionally biased region" description="Polar residues" evidence="2">
    <location>
        <begin position="123"/>
        <end position="135"/>
    </location>
</feature>
<dbReference type="Pfam" id="PF13650">
    <property type="entry name" value="Asp_protease_2"/>
    <property type="match status" value="1"/>
</dbReference>
<dbReference type="OrthoDB" id="1939491at2759"/>
<sequence>MATTSSDVTEHGGVHEKETLPPTGKGKRGESTDIMSSLETRLQRVELAMADNRDKAQLDALKDSLQAEIAAIREEIKEVKGDWSLCKMAITQAKLEVQRRGPQDLATTISIVESLTDFKKGESFSSKPKFQKSNQGKGGGDNVGQLKEGGHKLSSSSHSRFNKDKRSGDKPNLTSFLCDGNHFARDCPKQAKLSALIQDDEEKPHQEETKMGSLQLFNAIKATVDLTKGRGRMYVEAKVRSFDTHALVDTGASRNFIEVKEAKRLGLQFKEEQGWLKAVNSEARPIYGVARDVQLHIGDWCGQVDFLVVPMDDYLQLENVPLDICSIKLDGTNYLIWSRTFTLAIEARGMSEFIKEPDTQSEETVALKKFKSQKSLVMTWLFNSMRVDIRHTFLLLDPHTKFGPQQNRLILSRMLGRVPFLSLGEVYAIVQQERCYVADSSLRSFCLDYHSTRDYSHVGSYMVILLVGEGVDVVVMVEGEHRQEEDMFLGEGEKLFYDHGDRRKEKSGEEPISPERVTRDIGGDKETSPRSNLKAYARRYSLMQMLESRSHELRCPRIKPVSSSKDDHSMKLVTGSEDEEVVLAGEG</sequence>
<protein>
    <submittedName>
        <fullName evidence="3">Uncharacterized protein</fullName>
    </submittedName>
</protein>
<organism evidence="3 4">
    <name type="scientific">Actinidia rufa</name>
    <dbReference type="NCBI Taxonomy" id="165716"/>
    <lineage>
        <taxon>Eukaryota</taxon>
        <taxon>Viridiplantae</taxon>
        <taxon>Streptophyta</taxon>
        <taxon>Embryophyta</taxon>
        <taxon>Tracheophyta</taxon>
        <taxon>Spermatophyta</taxon>
        <taxon>Magnoliopsida</taxon>
        <taxon>eudicotyledons</taxon>
        <taxon>Gunneridae</taxon>
        <taxon>Pentapetalae</taxon>
        <taxon>asterids</taxon>
        <taxon>Ericales</taxon>
        <taxon>Actinidiaceae</taxon>
        <taxon>Actinidia</taxon>
    </lineage>
</organism>
<feature type="compositionally biased region" description="Basic and acidic residues" evidence="2">
    <location>
        <begin position="8"/>
        <end position="19"/>
    </location>
</feature>
<dbReference type="SUPFAM" id="SSF50630">
    <property type="entry name" value="Acid proteases"/>
    <property type="match status" value="1"/>
</dbReference>
<name>A0A7J0GW07_9ERIC</name>
<dbReference type="PANTHER" id="PTHR12917:SF18">
    <property type="entry name" value="DNA DAMAGE-INDUCIBLE PROTEIN 1-LIKE"/>
    <property type="match status" value="1"/>
</dbReference>
<accession>A0A7J0GW07</accession>
<feature type="region of interest" description="Disordered" evidence="2">
    <location>
        <begin position="551"/>
        <end position="587"/>
    </location>
</feature>
<keyword evidence="1" id="KW-0175">Coiled coil</keyword>
<dbReference type="GO" id="GO:0004190">
    <property type="term" value="F:aspartic-type endopeptidase activity"/>
    <property type="evidence" value="ECO:0007669"/>
    <property type="project" value="InterPro"/>
</dbReference>
<dbReference type="GO" id="GO:0006508">
    <property type="term" value="P:proteolysis"/>
    <property type="evidence" value="ECO:0007669"/>
    <property type="project" value="InterPro"/>
</dbReference>
<evidence type="ECO:0000313" key="4">
    <source>
        <dbReference type="Proteomes" id="UP000585474"/>
    </source>
</evidence>
<feature type="region of interest" description="Disordered" evidence="2">
    <location>
        <begin position="1"/>
        <end position="32"/>
    </location>
</feature>
<reference evidence="3 4" key="1">
    <citation type="submission" date="2019-07" db="EMBL/GenBank/DDBJ databases">
        <title>De Novo Assembly of kiwifruit Actinidia rufa.</title>
        <authorList>
            <person name="Sugita-Konishi S."/>
            <person name="Sato K."/>
            <person name="Mori E."/>
            <person name="Abe Y."/>
            <person name="Kisaki G."/>
            <person name="Hamano K."/>
            <person name="Suezawa K."/>
            <person name="Otani M."/>
            <person name="Fukuda T."/>
            <person name="Manabe T."/>
            <person name="Gomi K."/>
            <person name="Tabuchi M."/>
            <person name="Akimitsu K."/>
            <person name="Kataoka I."/>
        </authorList>
    </citation>
    <scope>NUCLEOTIDE SEQUENCE [LARGE SCALE GENOMIC DNA]</scope>
    <source>
        <strain evidence="4">cv. Fuchu</strain>
    </source>
</reference>
<dbReference type="EMBL" id="BJWL01000024">
    <property type="protein sequence ID" value="GFZ14973.1"/>
    <property type="molecule type" value="Genomic_DNA"/>
</dbReference>